<dbReference type="Proteomes" id="UP001058016">
    <property type="component" value="Chromosome"/>
</dbReference>
<evidence type="ECO:0000313" key="3">
    <source>
        <dbReference type="Proteomes" id="UP001058016"/>
    </source>
</evidence>
<evidence type="ECO:0000259" key="1">
    <source>
        <dbReference type="Pfam" id="PF00535"/>
    </source>
</evidence>
<dbReference type="Pfam" id="PF00535">
    <property type="entry name" value="Glycos_transf_2"/>
    <property type="match status" value="1"/>
</dbReference>
<dbReference type="RefSeq" id="WP_055245079.1">
    <property type="nucleotide sequence ID" value="NZ_CP071249.1"/>
</dbReference>
<dbReference type="InterPro" id="IPR029044">
    <property type="entry name" value="Nucleotide-diphossugar_trans"/>
</dbReference>
<dbReference type="Gene3D" id="3.90.550.10">
    <property type="entry name" value="Spore Coat Polysaccharide Biosynthesis Protein SpsA, Chain A"/>
    <property type="match status" value="1"/>
</dbReference>
<dbReference type="EMBL" id="CP071249">
    <property type="protein sequence ID" value="UUF06866.1"/>
    <property type="molecule type" value="Genomic_DNA"/>
</dbReference>
<reference evidence="2 3" key="1">
    <citation type="submission" date="2021-03" db="EMBL/GenBank/DDBJ databases">
        <title>Comparative Genomics and Metabolomics in the genus Turicibacter.</title>
        <authorList>
            <person name="Maki J."/>
            <person name="Looft T."/>
        </authorList>
    </citation>
    <scope>NUCLEOTIDE SEQUENCE [LARGE SCALE GENOMIC DNA]</scope>
    <source>
        <strain evidence="2 3">MMM721</strain>
    </source>
</reference>
<dbReference type="SUPFAM" id="SSF53448">
    <property type="entry name" value="Nucleotide-diphospho-sugar transferases"/>
    <property type="match status" value="1"/>
</dbReference>
<gene>
    <name evidence="2" type="ORF">J0J69_04615</name>
</gene>
<dbReference type="CDD" id="cd00761">
    <property type="entry name" value="Glyco_tranf_GTA_type"/>
    <property type="match status" value="1"/>
</dbReference>
<feature type="domain" description="Glycosyltransferase 2-like" evidence="1">
    <location>
        <begin position="5"/>
        <end position="152"/>
    </location>
</feature>
<name>A0ABY5JLU7_9FIRM</name>
<protein>
    <submittedName>
        <fullName evidence="2">Glycosyltransferase</fullName>
    </submittedName>
</protein>
<keyword evidence="3" id="KW-1185">Reference proteome</keyword>
<organism evidence="2 3">
    <name type="scientific">Turicibacter bilis</name>
    <dbReference type="NCBI Taxonomy" id="2735723"/>
    <lineage>
        <taxon>Bacteria</taxon>
        <taxon>Bacillati</taxon>
        <taxon>Bacillota</taxon>
        <taxon>Erysipelotrichia</taxon>
        <taxon>Erysipelotrichales</taxon>
        <taxon>Turicibacteraceae</taxon>
        <taxon>Turicibacter</taxon>
    </lineage>
</organism>
<evidence type="ECO:0000313" key="2">
    <source>
        <dbReference type="EMBL" id="UUF06866.1"/>
    </source>
</evidence>
<sequence length="323" mass="38244">MIKVSVIVPVYNVEDYLVECLESLVSQTLKEIEIICVNDGSTDGSMAILEDYKKKYPAIKVFTKPNGGLSDARNFGLKRATGEYIAFVDSDDYVHVNMLKVLYEAMIDAQADLCVSQIKEVYQTEKKDLIDHNEIYPMLGHPTVWNKLYKHEWIKMFDIEFPVGLWYEDNVFTYKYLLNQPKIVYVEDFLYYYRKERVGSIMSSQVSPKIYDIYEVGNQLAAYGKTRSLTTFERQQFELYFIRGIFFRHLPKIIKLEGKHPWHLYQKLRQHHAYLMSYYPNWINNPLFLEDKDRYFTDKLGKHFILKIKILKVLLNLGVRRSN</sequence>
<proteinExistence type="predicted"/>
<accession>A0ABY5JLU7</accession>
<dbReference type="PANTHER" id="PTHR22916">
    <property type="entry name" value="GLYCOSYLTRANSFERASE"/>
    <property type="match status" value="1"/>
</dbReference>
<dbReference type="InterPro" id="IPR001173">
    <property type="entry name" value="Glyco_trans_2-like"/>
</dbReference>
<dbReference type="PANTHER" id="PTHR22916:SF3">
    <property type="entry name" value="UDP-GLCNAC:BETAGAL BETA-1,3-N-ACETYLGLUCOSAMINYLTRANSFERASE-LIKE PROTEIN 1"/>
    <property type="match status" value="1"/>
</dbReference>